<dbReference type="GO" id="GO:0043565">
    <property type="term" value="F:sequence-specific DNA binding"/>
    <property type="evidence" value="ECO:0007669"/>
    <property type="project" value="TreeGrafter"/>
</dbReference>
<feature type="domain" description="Xylanolytic transcriptional activator regulatory" evidence="10">
    <location>
        <begin position="368"/>
        <end position="436"/>
    </location>
</feature>
<evidence type="ECO:0000256" key="6">
    <source>
        <dbReference type="ARBA" id="ARBA00023163"/>
    </source>
</evidence>
<keyword evidence="4" id="KW-0805">Transcription regulation</keyword>
<evidence type="ECO:0000256" key="2">
    <source>
        <dbReference type="ARBA" id="ARBA00022723"/>
    </source>
</evidence>
<organism evidence="11 12">
    <name type="scientific">Colletotrichum higginsianum (strain IMI 349063)</name>
    <name type="common">Crucifer anthracnose fungus</name>
    <dbReference type="NCBI Taxonomy" id="759273"/>
    <lineage>
        <taxon>Eukaryota</taxon>
        <taxon>Fungi</taxon>
        <taxon>Dikarya</taxon>
        <taxon>Ascomycota</taxon>
        <taxon>Pezizomycotina</taxon>
        <taxon>Sordariomycetes</taxon>
        <taxon>Hypocreomycetidae</taxon>
        <taxon>Glomerellales</taxon>
        <taxon>Glomerellaceae</taxon>
        <taxon>Colletotrichum</taxon>
        <taxon>Colletotrichum destructivum species complex</taxon>
    </lineage>
</organism>
<dbReference type="VEuPathDB" id="FungiDB:CH63R_13462"/>
<dbReference type="PANTHER" id="PTHR47782">
    <property type="entry name" value="ZN(II)2CYS6 TRANSCRIPTION FACTOR (EUROFUNG)-RELATED"/>
    <property type="match status" value="1"/>
</dbReference>
<reference evidence="12" key="1">
    <citation type="journal article" date="2017" name="BMC Genomics">
        <title>Gapless genome assembly of Colletotrichum higginsianum reveals chromosome structure and association of transposable elements with secondary metabolite gene clusters.</title>
        <authorList>
            <person name="Dallery J.-F."/>
            <person name="Lapalu N."/>
            <person name="Zampounis A."/>
            <person name="Pigne S."/>
            <person name="Luyten I."/>
            <person name="Amselem J."/>
            <person name="Wittenberg A.H.J."/>
            <person name="Zhou S."/>
            <person name="de Queiroz M.V."/>
            <person name="Robin G.P."/>
            <person name="Auger A."/>
            <person name="Hainaut M."/>
            <person name="Henrissat B."/>
            <person name="Kim K.-T."/>
            <person name="Lee Y.-H."/>
            <person name="Lespinet O."/>
            <person name="Schwartz D.C."/>
            <person name="Thon M.R."/>
            <person name="O'Connell R.J."/>
        </authorList>
    </citation>
    <scope>NUCLEOTIDE SEQUENCE [LARGE SCALE GENOMIC DNA]</scope>
    <source>
        <strain evidence="12">IMI 349063</strain>
    </source>
</reference>
<evidence type="ECO:0000259" key="10">
    <source>
        <dbReference type="SMART" id="SM00906"/>
    </source>
</evidence>
<evidence type="ECO:0000256" key="7">
    <source>
        <dbReference type="ARBA" id="ARBA00023242"/>
    </source>
</evidence>
<dbReference type="KEGG" id="chig:CH63R_13462"/>
<keyword evidence="9" id="KW-0472">Membrane</keyword>
<keyword evidence="2" id="KW-0479">Metal-binding</keyword>
<dbReference type="CDD" id="cd12148">
    <property type="entry name" value="fungal_TF_MHR"/>
    <property type="match status" value="1"/>
</dbReference>
<keyword evidence="5" id="KW-0238">DNA-binding</keyword>
<keyword evidence="12" id="KW-1185">Reference proteome</keyword>
<dbReference type="SMART" id="SM00906">
    <property type="entry name" value="Fungal_trans"/>
    <property type="match status" value="1"/>
</dbReference>
<keyword evidence="9" id="KW-0812">Transmembrane</keyword>
<comment type="caution">
    <text evidence="11">The sequence shown here is derived from an EMBL/GenBank/DDBJ whole genome shotgun (WGS) entry which is preliminary data.</text>
</comment>
<dbReference type="RefSeq" id="XP_018150754.1">
    <property type="nucleotide sequence ID" value="XM_018308436.1"/>
</dbReference>
<dbReference type="GO" id="GO:0006351">
    <property type="term" value="P:DNA-templated transcription"/>
    <property type="evidence" value="ECO:0007669"/>
    <property type="project" value="InterPro"/>
</dbReference>
<dbReference type="EMBL" id="LTAN01000010">
    <property type="protein sequence ID" value="OBR02236.1"/>
    <property type="molecule type" value="Genomic_DNA"/>
</dbReference>
<keyword evidence="6" id="KW-0804">Transcription</keyword>
<dbReference type="Pfam" id="PF04082">
    <property type="entry name" value="Fungal_trans"/>
    <property type="match status" value="1"/>
</dbReference>
<keyword evidence="3" id="KW-0862">Zinc</keyword>
<evidence type="ECO:0000313" key="11">
    <source>
        <dbReference type="EMBL" id="OBR02236.1"/>
    </source>
</evidence>
<feature type="region of interest" description="Disordered" evidence="8">
    <location>
        <begin position="1"/>
        <end position="24"/>
    </location>
</feature>
<evidence type="ECO:0000313" key="12">
    <source>
        <dbReference type="Proteomes" id="UP000092177"/>
    </source>
</evidence>
<dbReference type="Proteomes" id="UP000092177">
    <property type="component" value="Chromosome 10"/>
</dbReference>
<evidence type="ECO:0000256" key="8">
    <source>
        <dbReference type="SAM" id="MobiDB-lite"/>
    </source>
</evidence>
<feature type="transmembrane region" description="Helical" evidence="9">
    <location>
        <begin position="27"/>
        <end position="47"/>
    </location>
</feature>
<evidence type="ECO:0000256" key="3">
    <source>
        <dbReference type="ARBA" id="ARBA00022833"/>
    </source>
</evidence>
<name>A0A1B7XR53_COLHI</name>
<proteinExistence type="predicted"/>
<evidence type="ECO:0000256" key="1">
    <source>
        <dbReference type="ARBA" id="ARBA00004123"/>
    </source>
</evidence>
<dbReference type="OrthoDB" id="189997at2759"/>
<keyword evidence="9" id="KW-1133">Transmembrane helix</keyword>
<dbReference type="InterPro" id="IPR052202">
    <property type="entry name" value="Yeast_MetPath_Reg"/>
</dbReference>
<comment type="subcellular location">
    <subcellularLocation>
        <location evidence="1">Nucleus</location>
    </subcellularLocation>
</comment>
<dbReference type="GO" id="GO:0008270">
    <property type="term" value="F:zinc ion binding"/>
    <property type="evidence" value="ECO:0007669"/>
    <property type="project" value="InterPro"/>
</dbReference>
<evidence type="ECO:0000256" key="4">
    <source>
        <dbReference type="ARBA" id="ARBA00023015"/>
    </source>
</evidence>
<keyword evidence="7" id="KW-0539">Nucleus</keyword>
<dbReference type="GO" id="GO:0005634">
    <property type="term" value="C:nucleus"/>
    <property type="evidence" value="ECO:0007669"/>
    <property type="project" value="UniProtKB-SubCell"/>
</dbReference>
<dbReference type="AlphaFoldDB" id="A0A1B7XR53"/>
<dbReference type="PANTHER" id="PTHR47782:SF12">
    <property type="entry name" value="ZN(II)2CYS6 TRANSCRIPTION FACTOR (EUROFUNG)"/>
    <property type="match status" value="1"/>
</dbReference>
<dbReference type="GeneID" id="28872543"/>
<dbReference type="InterPro" id="IPR007219">
    <property type="entry name" value="XnlR_reg_dom"/>
</dbReference>
<gene>
    <name evidence="11" type="ORF">CH63R_13462</name>
</gene>
<sequence>MPSRFPFWSETSPEDVRRSTQNGSAPFFGRTTSAVFLLIVPVAIVGFHTSDRKSLFTHGTSPKNGREFRALTTISAKNPGPVAAEEGKGVSAVPDEEAKPNYMEGMVQAAIQCIPAERERMALYSVQYIESLEARVTDVQHGATVATPGMSLDQPIDGPSQHLGDPQITNGFSNSRSGSDQLEMTFMAPLDNSNNIIYGLDMLQSDDNLFSVSDVANHDTSANSAAHSDPAMPIHVLGQGSAPSFAEVSIHEGALFFQVYFETIHPRYPFLDVEECSRGYQDWRMGEIFLSSTDAWRSYLVKMIFAVGSLLRQAKLDGFTRQQHHNLMLQAQADQTILTDHSYKPLVRLQAMLLYAIHALHGESTPRLGHIIGVAMRFAVMKGFHRLVQDGTAETAMAIKAWWCIYMLDKVVAITLCIPPYPPEEWITTPAYANGLEPRYIMPWSSDVPGVTTGSTYNFNLSYYAHMCRIRQIHSKILSATQTMAPETRAEFTKETRAAIDQWSQDGQMYGYGRVNTEGYASSLGLTHVAAITRVILYRLDPADIDSPDIDEKLQACCDFVGIFRALQKKRQIPKHWGDMLFSFQVGVTMVYIVYRRAVPIPKNVDRAIRDVASSLAIFADRSEKADVYRDCLDVLANSISRSCTPGTIDEESRREISGMVQQIIESGTAPDVASMLSEMSQVSGDG</sequence>
<dbReference type="GO" id="GO:0000981">
    <property type="term" value="F:DNA-binding transcription factor activity, RNA polymerase II-specific"/>
    <property type="evidence" value="ECO:0007669"/>
    <property type="project" value="TreeGrafter"/>
</dbReference>
<protein>
    <submittedName>
        <fullName evidence="11">Fungal specific transcription factor domain-containing protein</fullName>
    </submittedName>
</protein>
<evidence type="ECO:0000256" key="5">
    <source>
        <dbReference type="ARBA" id="ARBA00023125"/>
    </source>
</evidence>
<dbReference type="GO" id="GO:0045944">
    <property type="term" value="P:positive regulation of transcription by RNA polymerase II"/>
    <property type="evidence" value="ECO:0007669"/>
    <property type="project" value="TreeGrafter"/>
</dbReference>
<evidence type="ECO:0000256" key="9">
    <source>
        <dbReference type="SAM" id="Phobius"/>
    </source>
</evidence>
<accession>A0A1B7XR53</accession>